<evidence type="ECO:0000313" key="2">
    <source>
        <dbReference type="Proteomes" id="UP001652620"/>
    </source>
</evidence>
<reference evidence="3" key="1">
    <citation type="submission" date="2025-08" db="UniProtKB">
        <authorList>
            <consortium name="RefSeq"/>
        </authorList>
    </citation>
    <scope>IDENTIFICATION</scope>
    <source>
        <tissue evidence="3">Adult</tissue>
    </source>
</reference>
<accession>A0ABM3K666</accession>
<dbReference type="RefSeq" id="XP_049316948.1">
    <property type="nucleotide sequence ID" value="XM_049460991.1"/>
</dbReference>
<dbReference type="GeneID" id="125779716"/>
<evidence type="ECO:0000259" key="1">
    <source>
        <dbReference type="SMART" id="SM00343"/>
    </source>
</evidence>
<sequence length="132" mass="14806">MFLNLLNSRPAHNECPAVYASRMVTSLTTKWRNMNAEEIAVSTVLAHMADFDNRLQRMVFSSNVQTKSQLQMELKAFTFDKKRSAGSTDGNSGDSKRAKIVCHLCKKPGHKMAECKSKRSGSKNDSIANYKM</sequence>
<keyword evidence="2" id="KW-1185">Reference proteome</keyword>
<dbReference type="Gene3D" id="4.10.60.10">
    <property type="entry name" value="Zinc finger, CCHC-type"/>
    <property type="match status" value="1"/>
</dbReference>
<gene>
    <name evidence="3" type="primary">LOC125779716</name>
</gene>
<organism evidence="2 3">
    <name type="scientific">Bactrocera dorsalis</name>
    <name type="common">Oriental fruit fly</name>
    <name type="synonym">Dacus dorsalis</name>
    <dbReference type="NCBI Taxonomy" id="27457"/>
    <lineage>
        <taxon>Eukaryota</taxon>
        <taxon>Metazoa</taxon>
        <taxon>Ecdysozoa</taxon>
        <taxon>Arthropoda</taxon>
        <taxon>Hexapoda</taxon>
        <taxon>Insecta</taxon>
        <taxon>Pterygota</taxon>
        <taxon>Neoptera</taxon>
        <taxon>Endopterygota</taxon>
        <taxon>Diptera</taxon>
        <taxon>Brachycera</taxon>
        <taxon>Muscomorpha</taxon>
        <taxon>Tephritoidea</taxon>
        <taxon>Tephritidae</taxon>
        <taxon>Bactrocera</taxon>
        <taxon>Bactrocera</taxon>
    </lineage>
</organism>
<proteinExistence type="predicted"/>
<protein>
    <submittedName>
        <fullName evidence="3">Uncharacterized protein LOC125779716</fullName>
    </submittedName>
</protein>
<dbReference type="InterPro" id="IPR001878">
    <property type="entry name" value="Znf_CCHC"/>
</dbReference>
<dbReference type="InterPro" id="IPR036875">
    <property type="entry name" value="Znf_CCHC_sf"/>
</dbReference>
<evidence type="ECO:0000313" key="3">
    <source>
        <dbReference type="RefSeq" id="XP_049316948.1"/>
    </source>
</evidence>
<dbReference type="SMART" id="SM00343">
    <property type="entry name" value="ZnF_C2HC"/>
    <property type="match status" value="1"/>
</dbReference>
<name>A0ABM3K666_BACDO</name>
<feature type="domain" description="CCHC-type" evidence="1">
    <location>
        <begin position="101"/>
        <end position="117"/>
    </location>
</feature>
<dbReference type="SUPFAM" id="SSF57756">
    <property type="entry name" value="Retrovirus zinc finger-like domains"/>
    <property type="match status" value="1"/>
</dbReference>
<dbReference type="Proteomes" id="UP001652620">
    <property type="component" value="Chromosome 6"/>
</dbReference>